<evidence type="ECO:0000313" key="2">
    <source>
        <dbReference type="Proteomes" id="UP000663400"/>
    </source>
</evidence>
<protein>
    <submittedName>
        <fullName evidence="1">Uncharacterized protein</fullName>
    </submittedName>
</protein>
<dbReference type="EMBL" id="CP071517">
    <property type="protein sequence ID" value="QSX74006.1"/>
    <property type="molecule type" value="Genomic_DNA"/>
</dbReference>
<dbReference type="RefSeq" id="WP_200607516.1">
    <property type="nucleotide sequence ID" value="NZ_CP071517.1"/>
</dbReference>
<dbReference type="Proteomes" id="UP000663400">
    <property type="component" value="Chromosome"/>
</dbReference>
<accession>A0ABX7RAI9</accession>
<proteinExistence type="predicted"/>
<gene>
    <name evidence="1" type="ORF">HIV01_012340</name>
</gene>
<evidence type="ECO:0000313" key="1">
    <source>
        <dbReference type="EMBL" id="QSX74006.1"/>
    </source>
</evidence>
<dbReference type="SUPFAM" id="SSF55486">
    <property type="entry name" value="Metalloproteases ('zincins'), catalytic domain"/>
    <property type="match status" value="1"/>
</dbReference>
<keyword evidence="2" id="KW-1185">Reference proteome</keyword>
<organism evidence="1 2">
    <name type="scientific">Lysobacter arenosi</name>
    <dbReference type="NCBI Taxonomy" id="2795387"/>
    <lineage>
        <taxon>Bacteria</taxon>
        <taxon>Pseudomonadati</taxon>
        <taxon>Pseudomonadota</taxon>
        <taxon>Gammaproteobacteria</taxon>
        <taxon>Lysobacterales</taxon>
        <taxon>Lysobacteraceae</taxon>
        <taxon>Lysobacter</taxon>
    </lineage>
</organism>
<name>A0ABX7RAI9_9GAMM</name>
<sequence length="572" mass="63522">MASTKREPSPGKVRVKILPKDPLVARRDSLWPIQIDIDCPTPGTGPTGPHSVVVDYNADLDVLFAPAVLQKNGSYKGIAALSGEKLLENFQFHQVNVWAIVERTLAMIEDEFLLGRTVPWATQSGRLLLIPHAGYDQNAFYDRASGALHFFYFEGMDGKPVYTCLSHDIIAHELGHAVLDGLKPGYNEVTSRETAGFHEYFGDAVAMMASLGTRETARVVTRGGPEKLDPMNVVSAIASEFGAALRGLPDAAYLRGAWNNRKIDKNLLKTFEEHDWSEVLTGVYYDLLEYLYPRIRKALEQENGAVTDTGRAEYYSMKALIRAATITAGVMFRGIDYCPPVDLRYDEYARAVLRAQEVAYPYDVMGIRKKLRELFDARGIALPTEEADVRAQVQYALRGRNIAEEASTPADAYRFLDRHRDLFRIPYAANLSVTSVYRTNKQTKSGYRPPKEHVIEFTWSEDVKLSGARFHGLNGTFLPLWCGGTLVFDANGNYLHAALVPSTPQRIRELKDYAAYLVQSGNLAIADAMAGIGAPSIGGAAVSATVDRGRVCLKRNAAMRHHHSGEQHDREH</sequence>
<reference evidence="1 2" key="1">
    <citation type="submission" date="2021-02" db="EMBL/GenBank/DDBJ databases">
        <title>Lysobacter arenosi sp. nov., isolated from soil of gangwondo yeongwol, south Korea.</title>
        <authorList>
            <person name="Kim K.R."/>
            <person name="Kim K.H."/>
            <person name="Jeon C.O."/>
        </authorList>
    </citation>
    <scope>NUCLEOTIDE SEQUENCE [LARGE SCALE GENOMIC DNA]</scope>
    <source>
        <strain evidence="1 2">R7</strain>
    </source>
</reference>